<comment type="caution">
    <text evidence="1">The sequence shown here is derived from an EMBL/GenBank/DDBJ whole genome shotgun (WGS) entry which is preliminary data.</text>
</comment>
<keyword evidence="2" id="KW-1185">Reference proteome</keyword>
<dbReference type="PATRIC" id="fig|404937.3.peg.1736"/>
<evidence type="ECO:0000313" key="1">
    <source>
        <dbReference type="EMBL" id="KIQ94288.1"/>
    </source>
</evidence>
<dbReference type="EMBL" id="JXTH01000028">
    <property type="protein sequence ID" value="KIQ94288.1"/>
    <property type="molecule type" value="Genomic_DNA"/>
</dbReference>
<dbReference type="RefSeq" id="WP_043966435.1">
    <property type="nucleotide sequence ID" value="NZ_JXTH01000028.1"/>
</dbReference>
<organism evidence="1 2">
    <name type="scientific">Anoxybacillus thermarum</name>
    <dbReference type="NCBI Taxonomy" id="404937"/>
    <lineage>
        <taxon>Bacteria</taxon>
        <taxon>Bacillati</taxon>
        <taxon>Bacillota</taxon>
        <taxon>Bacilli</taxon>
        <taxon>Bacillales</taxon>
        <taxon>Anoxybacillaceae</taxon>
        <taxon>Anoxybacillus</taxon>
    </lineage>
</organism>
<protein>
    <submittedName>
        <fullName evidence="1">Uncharacterized protein</fullName>
    </submittedName>
</protein>
<dbReference type="SUPFAM" id="SSF75169">
    <property type="entry name" value="DsrEFH-like"/>
    <property type="match status" value="1"/>
</dbReference>
<dbReference type="InterPro" id="IPR003787">
    <property type="entry name" value="Sulphur_relay_DsrE/F-like"/>
</dbReference>
<sequence>MKKIAIFVHASENELAKALHALLYTQELKEAGHEVKVVFDGAGTVWVRKFEDPENKYYPLYKAVKQLGVIEGVCEYCAGAFGVTEDVKKSGFSSLGERNGHPSISSFVDHGYQIIIL</sequence>
<dbReference type="AlphaFoldDB" id="A0A0D0Q8F0"/>
<dbReference type="Pfam" id="PF02635">
    <property type="entry name" value="DsrE"/>
    <property type="match status" value="1"/>
</dbReference>
<gene>
    <name evidence="1" type="ORF">LH47_01638</name>
</gene>
<accession>A0A0D0Q8F0</accession>
<reference evidence="1 2" key="1">
    <citation type="submission" date="2015-01" db="EMBL/GenBank/DDBJ databases">
        <title>Draft genome of Anoxybacillus thermarum strain AF/04.</title>
        <authorList>
            <person name="Poli A."/>
            <person name="Nicolaus B."/>
            <person name="Chan K.-G."/>
            <person name="Kahar U.M."/>
            <person name="Yaakob A.S."/>
            <person name="Chan C.S."/>
            <person name="Goh K.M."/>
        </authorList>
    </citation>
    <scope>NUCLEOTIDE SEQUENCE [LARGE SCALE GENOMIC DNA]</scope>
    <source>
        <strain evidence="1 2">AF/04</strain>
    </source>
</reference>
<name>A0A0D0Q8F0_9BACL</name>
<dbReference type="InterPro" id="IPR027396">
    <property type="entry name" value="DsrEFH-like"/>
</dbReference>
<dbReference type="Proteomes" id="UP000032102">
    <property type="component" value="Unassembled WGS sequence"/>
</dbReference>
<dbReference type="Gene3D" id="3.40.1260.10">
    <property type="entry name" value="DsrEFH-like"/>
    <property type="match status" value="1"/>
</dbReference>
<proteinExistence type="predicted"/>
<evidence type="ECO:0000313" key="2">
    <source>
        <dbReference type="Proteomes" id="UP000032102"/>
    </source>
</evidence>